<name>A0ABM8VE15_9BACL</name>
<evidence type="ECO:0000313" key="2">
    <source>
        <dbReference type="Proteomes" id="UP000730618"/>
    </source>
</evidence>
<gene>
    <name evidence="1" type="ORF">PAECIP111802_01520</name>
</gene>
<dbReference type="RefSeq" id="WP_218097850.1">
    <property type="nucleotide sequence ID" value="NZ_CAJVCE010000003.1"/>
</dbReference>
<dbReference type="Proteomes" id="UP000730618">
    <property type="component" value="Unassembled WGS sequence"/>
</dbReference>
<reference evidence="1 2" key="1">
    <citation type="submission" date="2021-06" db="EMBL/GenBank/DDBJ databases">
        <authorList>
            <person name="Criscuolo A."/>
        </authorList>
    </citation>
    <scope>NUCLEOTIDE SEQUENCE [LARGE SCALE GENOMIC DNA]</scope>
    <source>
        <strain evidence="2">CIP 111802</strain>
    </source>
</reference>
<keyword evidence="2" id="KW-1185">Reference proteome</keyword>
<sequence length="72" mass="7965">MREQLYVILDRCPALEEYRSICSSVGWEGFINFDAAAGSLANEQYGFRQQPGLTGMFCVTPVERAKRGGGTD</sequence>
<comment type="caution">
    <text evidence="1">The sequence shown here is derived from an EMBL/GenBank/DDBJ whole genome shotgun (WGS) entry which is preliminary data.</text>
</comment>
<accession>A0ABM8VE15</accession>
<organism evidence="1 2">
    <name type="scientific">Paenibacillus allorhizosphaerae</name>
    <dbReference type="NCBI Taxonomy" id="2849866"/>
    <lineage>
        <taxon>Bacteria</taxon>
        <taxon>Bacillati</taxon>
        <taxon>Bacillota</taxon>
        <taxon>Bacilli</taxon>
        <taxon>Bacillales</taxon>
        <taxon>Paenibacillaceae</taxon>
        <taxon>Paenibacillus</taxon>
    </lineage>
</organism>
<protein>
    <submittedName>
        <fullName evidence="1">Uncharacterized protein</fullName>
    </submittedName>
</protein>
<evidence type="ECO:0000313" key="1">
    <source>
        <dbReference type="EMBL" id="CAG7629067.1"/>
    </source>
</evidence>
<dbReference type="EMBL" id="CAJVCE010000003">
    <property type="protein sequence ID" value="CAG7629067.1"/>
    <property type="molecule type" value="Genomic_DNA"/>
</dbReference>
<proteinExistence type="predicted"/>